<gene>
    <name evidence="1" type="ORF">AALM99_08025</name>
</gene>
<protein>
    <submittedName>
        <fullName evidence="1">Uncharacterized protein</fullName>
    </submittedName>
</protein>
<organism evidence="1 2">
    <name type="scientific">Lactococcus muris</name>
    <dbReference type="NCBI Taxonomy" id="2941330"/>
    <lineage>
        <taxon>Bacteria</taxon>
        <taxon>Bacillati</taxon>
        <taxon>Bacillota</taxon>
        <taxon>Bacilli</taxon>
        <taxon>Lactobacillales</taxon>
        <taxon>Streptococcaceae</taxon>
        <taxon>Lactococcus</taxon>
    </lineage>
</organism>
<evidence type="ECO:0000313" key="1">
    <source>
        <dbReference type="EMBL" id="MEY8538387.1"/>
    </source>
</evidence>
<comment type="caution">
    <text evidence="1">The sequence shown here is derived from an EMBL/GenBank/DDBJ whole genome shotgun (WGS) entry which is preliminary data.</text>
</comment>
<proteinExistence type="predicted"/>
<dbReference type="EMBL" id="JBCLSQ010000018">
    <property type="protein sequence ID" value="MEY8538387.1"/>
    <property type="molecule type" value="Genomic_DNA"/>
</dbReference>
<sequence length="56" mass="6927">MPEYDSFRTTDGKEVYIDNVNKIWTVYRPQFKFPVKFYKFSDYARYMTTEDGDYRC</sequence>
<keyword evidence="2" id="KW-1185">Reference proteome</keyword>
<dbReference type="Proteomes" id="UP001565242">
    <property type="component" value="Unassembled WGS sequence"/>
</dbReference>
<name>A0ABV4D9H8_9LACT</name>
<dbReference type="RefSeq" id="WP_369918560.1">
    <property type="nucleotide sequence ID" value="NZ_JBCLSQ010000018.1"/>
</dbReference>
<evidence type="ECO:0000313" key="2">
    <source>
        <dbReference type="Proteomes" id="UP001565242"/>
    </source>
</evidence>
<reference evidence="1 2" key="1">
    <citation type="submission" date="2024-03" db="EMBL/GenBank/DDBJ databases">
        <title>Mouse gut bacterial collection (mGBC) of GemPharmatech.</title>
        <authorList>
            <person name="He Y."/>
            <person name="Dong L."/>
            <person name="Wu D."/>
            <person name="Gao X."/>
            <person name="Lin Z."/>
        </authorList>
    </citation>
    <scope>NUCLEOTIDE SEQUENCE [LARGE SCALE GENOMIC DNA]</scope>
    <source>
        <strain evidence="1 2">20-218</strain>
    </source>
</reference>
<accession>A0ABV4D9H8</accession>